<comment type="caution">
    <text evidence="1">The sequence shown here is derived from an EMBL/GenBank/DDBJ whole genome shotgun (WGS) entry which is preliminary data.</text>
</comment>
<name>A0A5T0P5U4_CAMJU</name>
<sequence>MTGVENIYTLPLNGAPYISGSVAFDGEAKDNKLILESNTKIDLHNSQYFSDEEGKDIYDERITRLMGAFGINSNLQNNKVLIDSANIVLHGPDGEYTARSTFEILGALADVNNLKKYNVSKNSVIIKNLNLDLMVNSQNKITFYDAVLFGEIYGGRTLQGNAEKNSIEVYHFNSLDHLDKNIKTHASLNLYGGYSNDGEANGNKIVFRLKKPLKISNNFYGKNYYNLYGGFATEGANFNIIDIQNDLTYEKVPQNYSDKFTVYAARTLSGKANNNTLSIKDSVISLPLYAFITSETTLDDIDYIADESNNNEVNFENIKSSKNLSLMINAKNVSNNKINYNLIQSLTEASSLGKGSKIILKATQNANNNLIKLKDCSSAAVESSCIIKADKESAFNKIIINNTVFSTASDKRQGYVGLIAGVSANSHDNIMELVNLNIDEYKNQDAIFLAPSGTSDISNFKSYNNTLYLGGELNFFKDVNIDLLSGSVFHEVNKKGKIITQILPHQEDFSKNNRLIIDTQDVKSEVVNNFENFTFILSNKIKNPILTIEKLINLPSNGSMEILTKNKPTKGKYILIQSDVGIYDGDNRLLNQQELENLLEKMKNNKNKFNYNKIEKLAKSTLKNVNFSFEVSDDAKIIYINIL</sequence>
<reference evidence="1" key="1">
    <citation type="submission" date="2018-05" db="EMBL/GenBank/DDBJ databases">
        <authorList>
            <consortium name="NARMS: The National Antimicrobial Resistance Monitoring System"/>
        </authorList>
    </citation>
    <scope>NUCLEOTIDE SEQUENCE</scope>
    <source>
        <strain evidence="1">FSIS1700603</strain>
    </source>
</reference>
<accession>A0A5T0P5U4</accession>
<evidence type="ECO:0000313" key="1">
    <source>
        <dbReference type="EMBL" id="EAK1393635.1"/>
    </source>
</evidence>
<dbReference type="EMBL" id="AACDRV010000036">
    <property type="protein sequence ID" value="EAK1393635.1"/>
    <property type="molecule type" value="Genomic_DNA"/>
</dbReference>
<evidence type="ECO:0008006" key="2">
    <source>
        <dbReference type="Google" id="ProtNLM"/>
    </source>
</evidence>
<gene>
    <name evidence="1" type="ORF">CCX28_08820</name>
</gene>
<dbReference type="NCBIfam" id="NF038205">
    <property type="entry name" value="Campy_LoFi_RPT"/>
    <property type="match status" value="4"/>
</dbReference>
<proteinExistence type="predicted"/>
<dbReference type="AlphaFoldDB" id="A0A5T0P5U4"/>
<protein>
    <recommendedName>
        <fullName evidence="2">Periplasmic protein</fullName>
    </recommendedName>
</protein>
<organism evidence="1">
    <name type="scientific">Campylobacter jejuni</name>
    <dbReference type="NCBI Taxonomy" id="197"/>
    <lineage>
        <taxon>Bacteria</taxon>
        <taxon>Pseudomonadati</taxon>
        <taxon>Campylobacterota</taxon>
        <taxon>Epsilonproteobacteria</taxon>
        <taxon>Campylobacterales</taxon>
        <taxon>Campylobacteraceae</taxon>
        <taxon>Campylobacter</taxon>
    </lineage>
</organism>